<keyword evidence="1" id="KW-0175">Coiled coil</keyword>
<keyword evidence="4" id="KW-1185">Reference proteome</keyword>
<organism evidence="3 4">
    <name type="scientific">Coprinellus micaceus</name>
    <name type="common">Glistening ink-cap mushroom</name>
    <name type="synonym">Coprinus micaceus</name>
    <dbReference type="NCBI Taxonomy" id="71717"/>
    <lineage>
        <taxon>Eukaryota</taxon>
        <taxon>Fungi</taxon>
        <taxon>Dikarya</taxon>
        <taxon>Basidiomycota</taxon>
        <taxon>Agaricomycotina</taxon>
        <taxon>Agaricomycetes</taxon>
        <taxon>Agaricomycetidae</taxon>
        <taxon>Agaricales</taxon>
        <taxon>Agaricineae</taxon>
        <taxon>Psathyrellaceae</taxon>
        <taxon>Coprinellus</taxon>
    </lineage>
</organism>
<feature type="region of interest" description="Disordered" evidence="2">
    <location>
        <begin position="1"/>
        <end position="66"/>
    </location>
</feature>
<gene>
    <name evidence="3" type="ORF">FA13DRAFT_1807774</name>
</gene>
<evidence type="ECO:0000256" key="2">
    <source>
        <dbReference type="SAM" id="MobiDB-lite"/>
    </source>
</evidence>
<comment type="caution">
    <text evidence="3">The sequence shown here is derived from an EMBL/GenBank/DDBJ whole genome shotgun (WGS) entry which is preliminary data.</text>
</comment>
<sequence>MPKVPTARLSQTTSPARRPPALNTRSKARSALSEVQVPNGVTAGAEAPDDLSLDKLMPKKDSRITPRAERLLNREVNRSGFAETPEAAAHWEAMASQTASLEEYKAKQKTLEEKVKKLKGKIHAVRRELEATQAREAIALQSRDEFESKMQTQFERAEYEMKEKFKYWKALTEAKFEIDLLNEEIETGEAPGGYAQGPMYCPPLP</sequence>
<dbReference type="OrthoDB" id="3117781at2759"/>
<evidence type="ECO:0000313" key="4">
    <source>
        <dbReference type="Proteomes" id="UP000298030"/>
    </source>
</evidence>
<feature type="compositionally biased region" description="Basic and acidic residues" evidence="2">
    <location>
        <begin position="52"/>
        <end position="66"/>
    </location>
</feature>
<proteinExistence type="predicted"/>
<evidence type="ECO:0000256" key="1">
    <source>
        <dbReference type="SAM" id="Coils"/>
    </source>
</evidence>
<protein>
    <submittedName>
        <fullName evidence="3">Uncharacterized protein</fullName>
    </submittedName>
</protein>
<evidence type="ECO:0000313" key="3">
    <source>
        <dbReference type="EMBL" id="TEB03999.1"/>
    </source>
</evidence>
<feature type="coiled-coil region" evidence="1">
    <location>
        <begin position="94"/>
        <end position="135"/>
    </location>
</feature>
<dbReference type="EMBL" id="QPFP01000669">
    <property type="protein sequence ID" value="TEB03999.1"/>
    <property type="molecule type" value="Genomic_DNA"/>
</dbReference>
<dbReference type="Proteomes" id="UP000298030">
    <property type="component" value="Unassembled WGS sequence"/>
</dbReference>
<dbReference type="AlphaFoldDB" id="A0A4Y7R5J4"/>
<reference evidence="3 4" key="1">
    <citation type="journal article" date="2019" name="Nat. Ecol. Evol.">
        <title>Megaphylogeny resolves global patterns of mushroom evolution.</title>
        <authorList>
            <person name="Varga T."/>
            <person name="Krizsan K."/>
            <person name="Foldi C."/>
            <person name="Dima B."/>
            <person name="Sanchez-Garcia M."/>
            <person name="Sanchez-Ramirez S."/>
            <person name="Szollosi G.J."/>
            <person name="Szarkandi J.G."/>
            <person name="Papp V."/>
            <person name="Albert L."/>
            <person name="Andreopoulos W."/>
            <person name="Angelini C."/>
            <person name="Antonin V."/>
            <person name="Barry K.W."/>
            <person name="Bougher N.L."/>
            <person name="Buchanan P."/>
            <person name="Buyck B."/>
            <person name="Bense V."/>
            <person name="Catcheside P."/>
            <person name="Chovatia M."/>
            <person name="Cooper J."/>
            <person name="Damon W."/>
            <person name="Desjardin D."/>
            <person name="Finy P."/>
            <person name="Geml J."/>
            <person name="Haridas S."/>
            <person name="Hughes K."/>
            <person name="Justo A."/>
            <person name="Karasinski D."/>
            <person name="Kautmanova I."/>
            <person name="Kiss B."/>
            <person name="Kocsube S."/>
            <person name="Kotiranta H."/>
            <person name="LaButti K.M."/>
            <person name="Lechner B.E."/>
            <person name="Liimatainen K."/>
            <person name="Lipzen A."/>
            <person name="Lukacs Z."/>
            <person name="Mihaltcheva S."/>
            <person name="Morgado L.N."/>
            <person name="Niskanen T."/>
            <person name="Noordeloos M.E."/>
            <person name="Ohm R.A."/>
            <person name="Ortiz-Santana B."/>
            <person name="Ovrebo C."/>
            <person name="Racz N."/>
            <person name="Riley R."/>
            <person name="Savchenko A."/>
            <person name="Shiryaev A."/>
            <person name="Soop K."/>
            <person name="Spirin V."/>
            <person name="Szebenyi C."/>
            <person name="Tomsovsky M."/>
            <person name="Tulloss R.E."/>
            <person name="Uehling J."/>
            <person name="Grigoriev I.V."/>
            <person name="Vagvolgyi C."/>
            <person name="Papp T."/>
            <person name="Martin F.M."/>
            <person name="Miettinen O."/>
            <person name="Hibbett D.S."/>
            <person name="Nagy L.G."/>
        </authorList>
    </citation>
    <scope>NUCLEOTIDE SEQUENCE [LARGE SCALE GENOMIC DNA]</scope>
    <source>
        <strain evidence="3 4">FP101781</strain>
    </source>
</reference>
<name>A0A4Y7R5J4_COPMI</name>
<accession>A0A4Y7R5J4</accession>